<comment type="function">
    <text evidence="1 13">Transfers the gamma-phosphate of ATP to the 4'-position of a tetraacyldisaccharide 1-phosphate intermediate (termed DS-1-P) to form tetraacyldisaccharide 1,4'-bis-phosphate (lipid IVA).</text>
</comment>
<evidence type="ECO:0000256" key="12">
    <source>
        <dbReference type="ARBA" id="ARBA00029757"/>
    </source>
</evidence>
<dbReference type="GO" id="GO:0005886">
    <property type="term" value="C:plasma membrane"/>
    <property type="evidence" value="ECO:0007669"/>
    <property type="project" value="TreeGrafter"/>
</dbReference>
<proteinExistence type="inferred from homology"/>
<protein>
    <recommendedName>
        <fullName evidence="4 13">Tetraacyldisaccharide 4'-kinase</fullName>
        <ecNumber evidence="3 13">2.7.1.130</ecNumber>
    </recommendedName>
    <alternativeName>
        <fullName evidence="12 13">Lipid A 4'-kinase</fullName>
    </alternativeName>
</protein>
<feature type="binding site" evidence="13">
    <location>
        <begin position="85"/>
        <end position="92"/>
    </location>
    <ligand>
        <name>ATP</name>
        <dbReference type="ChEBI" id="CHEBI:30616"/>
    </ligand>
</feature>
<evidence type="ECO:0000256" key="11">
    <source>
        <dbReference type="ARBA" id="ARBA00023098"/>
    </source>
</evidence>
<organism evidence="14">
    <name type="scientific">uncultured Desulfobacterium sp</name>
    <dbReference type="NCBI Taxonomy" id="201089"/>
    <lineage>
        <taxon>Bacteria</taxon>
        <taxon>Pseudomonadati</taxon>
        <taxon>Thermodesulfobacteriota</taxon>
        <taxon>Desulfobacteria</taxon>
        <taxon>Desulfobacterales</taxon>
        <taxon>Desulfobacteriaceae</taxon>
        <taxon>Desulfobacterium</taxon>
        <taxon>environmental samples</taxon>
    </lineage>
</organism>
<dbReference type="GO" id="GO:0009029">
    <property type="term" value="F:lipid-A 4'-kinase activity"/>
    <property type="evidence" value="ECO:0007669"/>
    <property type="project" value="UniProtKB-UniRule"/>
</dbReference>
<keyword evidence="6 13" id="KW-0441">Lipid A biosynthesis</keyword>
<evidence type="ECO:0000256" key="1">
    <source>
        <dbReference type="ARBA" id="ARBA00002274"/>
    </source>
</evidence>
<dbReference type="HAMAP" id="MF_00409">
    <property type="entry name" value="LpxK"/>
    <property type="match status" value="1"/>
</dbReference>
<dbReference type="AlphaFoldDB" id="E1YF79"/>
<keyword evidence="5 13" id="KW-0444">Lipid biosynthesis</keyword>
<dbReference type="GO" id="GO:0005524">
    <property type="term" value="F:ATP binding"/>
    <property type="evidence" value="ECO:0007669"/>
    <property type="project" value="UniProtKB-UniRule"/>
</dbReference>
<comment type="similarity">
    <text evidence="13">Belongs to the LpxK family.</text>
</comment>
<evidence type="ECO:0000256" key="3">
    <source>
        <dbReference type="ARBA" id="ARBA00012071"/>
    </source>
</evidence>
<dbReference type="NCBIfam" id="TIGR00682">
    <property type="entry name" value="lpxK"/>
    <property type="match status" value="1"/>
</dbReference>
<dbReference type="InterPro" id="IPR027417">
    <property type="entry name" value="P-loop_NTPase"/>
</dbReference>
<gene>
    <name evidence="13" type="primary">lpxK</name>
    <name evidence="14" type="ORF">N47_J02040</name>
</gene>
<keyword evidence="9 13" id="KW-0418">Kinase</keyword>
<evidence type="ECO:0000256" key="5">
    <source>
        <dbReference type="ARBA" id="ARBA00022516"/>
    </source>
</evidence>
<evidence type="ECO:0000256" key="6">
    <source>
        <dbReference type="ARBA" id="ARBA00022556"/>
    </source>
</evidence>
<evidence type="ECO:0000256" key="8">
    <source>
        <dbReference type="ARBA" id="ARBA00022741"/>
    </source>
</evidence>
<keyword evidence="11 13" id="KW-0443">Lipid metabolism</keyword>
<reference evidence="14" key="1">
    <citation type="journal article" date="2011" name="Environ. Microbiol.">
        <title>Genomic insights into the metabolic potential of the polycyclic aromatic hydrocarbon degrading sulfate-reducing Deltaproteobacterium N47.</title>
        <authorList>
            <person name="Bergmann F."/>
            <person name="Selesi D."/>
            <person name="Weinmaier T."/>
            <person name="Tischler P."/>
            <person name="Rattei T."/>
            <person name="Meckenstock R.U."/>
        </authorList>
    </citation>
    <scope>NUCLEOTIDE SEQUENCE</scope>
</reference>
<dbReference type="Pfam" id="PF02606">
    <property type="entry name" value="LpxK"/>
    <property type="match status" value="1"/>
</dbReference>
<comment type="catalytic activity">
    <reaction evidence="13">
        <text>a lipid A disaccharide + ATP = a lipid IVA + ADP + H(+)</text>
        <dbReference type="Rhea" id="RHEA:67840"/>
        <dbReference type="ChEBI" id="CHEBI:15378"/>
        <dbReference type="ChEBI" id="CHEBI:30616"/>
        <dbReference type="ChEBI" id="CHEBI:176343"/>
        <dbReference type="ChEBI" id="CHEBI:176425"/>
        <dbReference type="ChEBI" id="CHEBI:456216"/>
        <dbReference type="EC" id="2.7.1.130"/>
    </reaction>
</comment>
<dbReference type="PANTHER" id="PTHR42724:SF1">
    <property type="entry name" value="TETRAACYLDISACCHARIDE 4'-KINASE, MITOCHONDRIAL-RELATED"/>
    <property type="match status" value="1"/>
</dbReference>
<accession>E1YF79</accession>
<dbReference type="EMBL" id="FR695872">
    <property type="protein sequence ID" value="CBX29223.1"/>
    <property type="molecule type" value="Genomic_DNA"/>
</dbReference>
<dbReference type="GO" id="GO:0009244">
    <property type="term" value="P:lipopolysaccharide core region biosynthetic process"/>
    <property type="evidence" value="ECO:0007669"/>
    <property type="project" value="TreeGrafter"/>
</dbReference>
<evidence type="ECO:0000256" key="9">
    <source>
        <dbReference type="ARBA" id="ARBA00022777"/>
    </source>
</evidence>
<keyword evidence="7 13" id="KW-0808">Transferase</keyword>
<evidence type="ECO:0000256" key="4">
    <source>
        <dbReference type="ARBA" id="ARBA00016436"/>
    </source>
</evidence>
<name>E1YF79_9BACT</name>
<dbReference type="InterPro" id="IPR003758">
    <property type="entry name" value="LpxK"/>
</dbReference>
<dbReference type="EC" id="2.7.1.130" evidence="3 13"/>
<dbReference type="GO" id="GO:0009245">
    <property type="term" value="P:lipid A biosynthetic process"/>
    <property type="evidence" value="ECO:0007669"/>
    <property type="project" value="UniProtKB-UniRule"/>
</dbReference>
<evidence type="ECO:0000256" key="7">
    <source>
        <dbReference type="ARBA" id="ARBA00022679"/>
    </source>
</evidence>
<evidence type="ECO:0000256" key="2">
    <source>
        <dbReference type="ARBA" id="ARBA00004870"/>
    </source>
</evidence>
<dbReference type="SUPFAM" id="SSF52540">
    <property type="entry name" value="P-loop containing nucleoside triphosphate hydrolases"/>
    <property type="match status" value="1"/>
</dbReference>
<evidence type="ECO:0000256" key="13">
    <source>
        <dbReference type="HAMAP-Rule" id="MF_00409"/>
    </source>
</evidence>
<dbReference type="UniPathway" id="UPA00359">
    <property type="reaction ID" value="UER00482"/>
</dbReference>
<sequence length="394" mass="44533">MVYLRFLTPNSIVDLRTPFMNIIRKKIEAVMYSGRQPRFSPLESMLFVFSFIYGILIKIRCALYSKGIFKQKKLSCKVISVGNVTVGGTGKTPMTIYLAKMFAGHGYKVAVVSRGYRGKCEKKGGVVSTGKEILMGPELSGDEPFMMAARLENVPVVVGQNRFKSGRMAIKNFDIDIILLDDGFQHIKLFRDINILLLDHSHPFGNYHLIPRGILREPLVSVKRADAFILTGSSPDETKAENFLDSISQSRAIFETYSSYYYFNAGKEISIDWRSSFKKDLSKDYIRIAGKKVVAFSGIAINENFKKTIEEFKCELVDFYGFPDHYYYSADDIEKISQSAKKSGAQFVITTEKDFARMGGKFAFPVDLIVVGVSVNFKDENSFKSFIINKLVKK</sequence>
<evidence type="ECO:0000313" key="14">
    <source>
        <dbReference type="EMBL" id="CBX29223.1"/>
    </source>
</evidence>
<keyword evidence="8 13" id="KW-0547">Nucleotide-binding</keyword>
<keyword evidence="10 13" id="KW-0067">ATP-binding</keyword>
<evidence type="ECO:0000256" key="10">
    <source>
        <dbReference type="ARBA" id="ARBA00022840"/>
    </source>
</evidence>
<comment type="pathway">
    <text evidence="2 13">Glycolipid biosynthesis; lipid IV(A) biosynthesis; lipid IV(A) from (3R)-3-hydroxytetradecanoyl-[acyl-carrier-protein] and UDP-N-acetyl-alpha-D-glucosamine: step 6/6.</text>
</comment>
<dbReference type="PANTHER" id="PTHR42724">
    <property type="entry name" value="TETRAACYLDISACCHARIDE 4'-KINASE"/>
    <property type="match status" value="1"/>
</dbReference>